<evidence type="ECO:0000313" key="1">
    <source>
        <dbReference type="EMBL" id="BBG31371.1"/>
    </source>
</evidence>
<dbReference type="InterPro" id="IPR011004">
    <property type="entry name" value="Trimer_LpxA-like_sf"/>
</dbReference>
<dbReference type="EMBL" id="AP018933">
    <property type="protein sequence ID" value="BBG31371.1"/>
    <property type="molecule type" value="Genomic_DNA"/>
</dbReference>
<dbReference type="STRING" id="1123510.GCA_000620025_00003"/>
<organism evidence="1 2">
    <name type="scientific">Zymobacter palmae</name>
    <dbReference type="NCBI Taxonomy" id="33074"/>
    <lineage>
        <taxon>Bacteria</taxon>
        <taxon>Pseudomonadati</taxon>
        <taxon>Pseudomonadota</taxon>
        <taxon>Gammaproteobacteria</taxon>
        <taxon>Oceanospirillales</taxon>
        <taxon>Halomonadaceae</taxon>
        <taxon>Zymobacter group</taxon>
        <taxon>Zymobacter</taxon>
    </lineage>
</organism>
<dbReference type="Proteomes" id="UP000267342">
    <property type="component" value="Chromosome"/>
</dbReference>
<dbReference type="InterPro" id="IPR050484">
    <property type="entry name" value="Transf_Hexapept/Carb_Anhydrase"/>
</dbReference>
<dbReference type="InterPro" id="IPR047324">
    <property type="entry name" value="LbH_gamma_CA-like"/>
</dbReference>
<dbReference type="CDD" id="cd04645">
    <property type="entry name" value="LbH_gamma_CA_like"/>
    <property type="match status" value="1"/>
</dbReference>
<name>A0A348HIB9_9GAMM</name>
<evidence type="ECO:0000313" key="2">
    <source>
        <dbReference type="Proteomes" id="UP000267342"/>
    </source>
</evidence>
<gene>
    <name evidence="1" type="ORF">ZBT109_2646</name>
</gene>
<dbReference type="AlphaFoldDB" id="A0A348HIB9"/>
<proteinExistence type="predicted"/>
<keyword evidence="2" id="KW-1185">Reference proteome</keyword>
<reference evidence="1 2" key="1">
    <citation type="submission" date="2018-09" db="EMBL/GenBank/DDBJ databases">
        <title>Zymobacter palmae IAM14233 (=T109) whole genome analysis.</title>
        <authorList>
            <person name="Yanase H."/>
        </authorList>
    </citation>
    <scope>NUCLEOTIDE SEQUENCE [LARGE SCALE GENOMIC DNA]</scope>
    <source>
        <strain evidence="1 2">IAM14233</strain>
    </source>
</reference>
<dbReference type="Gene3D" id="2.160.10.10">
    <property type="entry name" value="Hexapeptide repeat proteins"/>
    <property type="match status" value="1"/>
</dbReference>
<dbReference type="RefSeq" id="WP_027704280.1">
    <property type="nucleotide sequence ID" value="NZ_AP018933.1"/>
</dbReference>
<dbReference type="KEGG" id="zpl:ZBT109_2646"/>
<protein>
    <submittedName>
        <fullName evidence="1">Anhydrase, family 3 protein</fullName>
    </submittedName>
</protein>
<dbReference type="InterPro" id="IPR001451">
    <property type="entry name" value="Hexapep"/>
</dbReference>
<dbReference type="SUPFAM" id="SSF51161">
    <property type="entry name" value="Trimeric LpxA-like enzymes"/>
    <property type="match status" value="1"/>
</dbReference>
<dbReference type="OrthoDB" id="9803036at2"/>
<sequence>MGIRTYRGMTPTLGARVYVDPDSVVLGDVTLGDDVSIWPKAVLRGDVNGIRIGARSNVQDGVVLHTTYDGPFTPQGFPVTIGEEVTIGHSAVIHACTIHDRVLIGMGAIVLDGSVVQTNVIVAAGAVVPPGKVLESGYVYAGNPARPLRPLREQEYEFLPYSADCYVTLKETFLADSE</sequence>
<dbReference type="Pfam" id="PF00132">
    <property type="entry name" value="Hexapep"/>
    <property type="match status" value="2"/>
</dbReference>
<dbReference type="PANTHER" id="PTHR13061">
    <property type="entry name" value="DYNACTIN SUBUNIT P25"/>
    <property type="match status" value="1"/>
</dbReference>
<accession>A0A348HIB9</accession>
<dbReference type="PANTHER" id="PTHR13061:SF56">
    <property type="entry name" value="PROTEIN YRDA"/>
    <property type="match status" value="1"/>
</dbReference>